<dbReference type="EMBL" id="CP020477">
    <property type="protein sequence ID" value="ARM76762.1"/>
    <property type="molecule type" value="Genomic_DNA"/>
</dbReference>
<accession>A0A1W6K2S8</accession>
<dbReference type="GeneID" id="41591769"/>
<dbReference type="Proteomes" id="UP000193404">
    <property type="component" value="Chromosome"/>
</dbReference>
<dbReference type="AlphaFoldDB" id="A0A1W6K2S8"/>
<sequence>MNLKEYLEKKGFALVNEGENRSRVDMDDYSFYIENNSIVLPIPLPTGKENLDDLVTMGTKYARASRLIQGLGGPVEYKISGETLEVIRKYENRQELEEKLIKALEGIESLRYFM</sequence>
<dbReference type="KEGG" id="aman:B6F84_12555"/>
<organism evidence="1 2">
    <name type="scientific">Acidianus manzaensis</name>
    <dbReference type="NCBI Taxonomy" id="282676"/>
    <lineage>
        <taxon>Archaea</taxon>
        <taxon>Thermoproteota</taxon>
        <taxon>Thermoprotei</taxon>
        <taxon>Sulfolobales</taxon>
        <taxon>Sulfolobaceae</taxon>
        <taxon>Acidianus</taxon>
    </lineage>
</organism>
<protein>
    <submittedName>
        <fullName evidence="1">Uncharacterized protein</fullName>
    </submittedName>
</protein>
<evidence type="ECO:0000313" key="2">
    <source>
        <dbReference type="Proteomes" id="UP000193404"/>
    </source>
</evidence>
<dbReference type="STRING" id="282676.B6F84_12555"/>
<dbReference type="OrthoDB" id="33465at2157"/>
<reference evidence="1 2" key="1">
    <citation type="submission" date="2017-03" db="EMBL/GenBank/DDBJ databases">
        <title>Sulfur activation and transportation mechanism of thermophilic Archaea Acidianus manzaensis YN-25.</title>
        <authorList>
            <person name="Ma Y."/>
            <person name="Yang Y."/>
            <person name="Xia J."/>
        </authorList>
    </citation>
    <scope>NUCLEOTIDE SEQUENCE [LARGE SCALE GENOMIC DNA]</scope>
    <source>
        <strain evidence="1 2">YN-25</strain>
    </source>
</reference>
<name>A0A1W6K2S8_9CREN</name>
<gene>
    <name evidence="1" type="ORF">B6F84_12555</name>
</gene>
<dbReference type="RefSeq" id="WP_148692558.1">
    <property type="nucleotide sequence ID" value="NZ_CP020477.1"/>
</dbReference>
<keyword evidence="2" id="KW-1185">Reference proteome</keyword>
<proteinExistence type="predicted"/>
<evidence type="ECO:0000313" key="1">
    <source>
        <dbReference type="EMBL" id="ARM76762.1"/>
    </source>
</evidence>